<evidence type="ECO:0000259" key="1">
    <source>
        <dbReference type="PROSITE" id="PS51750"/>
    </source>
</evidence>
<dbReference type="Proteomes" id="UP000018211">
    <property type="component" value="Unassembled WGS sequence"/>
</dbReference>
<dbReference type="EMBL" id="CAOF01000148">
    <property type="protein sequence ID" value="CCO48464.1"/>
    <property type="molecule type" value="Genomic_DNA"/>
</dbReference>
<dbReference type="SMART" id="SM01040">
    <property type="entry name" value="Bro-N"/>
    <property type="match status" value="1"/>
</dbReference>
<proteinExistence type="predicted"/>
<dbReference type="Pfam" id="PF02498">
    <property type="entry name" value="Bro-N"/>
    <property type="match status" value="1"/>
</dbReference>
<dbReference type="InterPro" id="IPR003497">
    <property type="entry name" value="BRO_N_domain"/>
</dbReference>
<dbReference type="RefSeq" id="WP_022612945.1">
    <property type="nucleotide sequence ID" value="NZ_LK391965.1"/>
</dbReference>
<reference evidence="2 3" key="1">
    <citation type="journal article" date="2013" name="ISME J.">
        <title>Comparative genomics of pathogenic lineages of Vibrio nigripulchritudo identifies virulence-associated traits.</title>
        <authorList>
            <person name="Goudenege D."/>
            <person name="Labreuche Y."/>
            <person name="Krin E."/>
            <person name="Ansquer D."/>
            <person name="Mangenot S."/>
            <person name="Calteau A."/>
            <person name="Medigue C."/>
            <person name="Mazel D."/>
            <person name="Polz M.F."/>
            <person name="Le Roux F."/>
        </authorList>
    </citation>
    <scope>NUCLEOTIDE SEQUENCE [LARGE SCALE GENOMIC DNA]</scope>
    <source>
        <strain evidence="2 3">SOn1</strain>
    </source>
</reference>
<dbReference type="PANTHER" id="PTHR36180">
    <property type="entry name" value="DNA-BINDING PROTEIN-RELATED-RELATED"/>
    <property type="match status" value="1"/>
</dbReference>
<sequence length="330" mass="37199">MAFGTKAGRLTTMSNQKTVDKLVRVSKTDFIAAKSAIGICTPFLKRRNDASFLMLVFYCVNSAHLSFIRSNYGGLDEGASARRFLLSGSANLVQLAAKRDLHLLGGDRNHQKEITMSSASVFNFDSHEVRIIPSEKPLFVASDVAISLGYKNPRLAIKQFCKGGVKHSPLKTNGGIQQVRVIHEPDVYRLIFGSKLKSAQRFQNWVFEEVLPTIRKTGAYIPNRSIETITPEQYQSLRYIVWGIGNRFQKSNAAEFAAWRALRQYAGVNRVQLIPNDKLNDCIAFLHRLQASLEPFKEAVSKAETRLFQRNFVLSDQDIRRIEQEANNGE</sequence>
<comment type="caution">
    <text evidence="2">The sequence shown here is derived from an EMBL/GenBank/DDBJ whole genome shotgun (WGS) entry which is preliminary data.</text>
</comment>
<protein>
    <recommendedName>
        <fullName evidence="1">Bro-N domain-containing protein</fullName>
    </recommendedName>
</protein>
<dbReference type="PANTHER" id="PTHR36180:SF2">
    <property type="entry name" value="BRO FAMILY PROTEIN"/>
    <property type="match status" value="1"/>
</dbReference>
<organism evidence="2 3">
    <name type="scientific">Vibrio nigripulchritudo SOn1</name>
    <dbReference type="NCBI Taxonomy" id="1238450"/>
    <lineage>
        <taxon>Bacteria</taxon>
        <taxon>Pseudomonadati</taxon>
        <taxon>Pseudomonadota</taxon>
        <taxon>Gammaproteobacteria</taxon>
        <taxon>Vibrionales</taxon>
        <taxon>Vibrionaceae</taxon>
        <taxon>Vibrio</taxon>
    </lineage>
</organism>
<feature type="domain" description="Bro-N" evidence="1">
    <location>
        <begin position="111"/>
        <end position="218"/>
    </location>
</feature>
<gene>
    <name evidence="2" type="ORF">VIBNISOn1_550016</name>
</gene>
<evidence type="ECO:0000313" key="2">
    <source>
        <dbReference type="EMBL" id="CCO48464.1"/>
    </source>
</evidence>
<accession>A0AAV2VUT6</accession>
<dbReference type="PROSITE" id="PS51750">
    <property type="entry name" value="BRO_N"/>
    <property type="match status" value="1"/>
</dbReference>
<evidence type="ECO:0000313" key="3">
    <source>
        <dbReference type="Proteomes" id="UP000018211"/>
    </source>
</evidence>
<dbReference type="AlphaFoldDB" id="A0AAV2VUT6"/>
<name>A0AAV2VUT6_9VIBR</name>